<feature type="domain" description="Glucosidase II beta subunit N-terminal" evidence="2">
    <location>
        <begin position="16"/>
        <end position="161"/>
    </location>
</feature>
<sequence length="199" mass="22804">MEIYYVDIVLIINLILHSIILTKCSVGNFEIIKGIPIEKAKLYAYGKDFSCLDGNFTIPYSYINDDYCDCIDASDEPGTSACPNGTFYCTNKGHFPFVVPSSRVNDGICDCCDGSDEWANTNACENTCENLSRVSRSEENRIHNLYTLGFKIRSQLINKGKYLLSQKQVRYFMYYLYYTHWNECKCIVSFTFAVLHILI</sequence>
<dbReference type="PANTHER" id="PTHR12630:SF1">
    <property type="entry name" value="GLUCOSIDASE 2 SUBUNIT BETA"/>
    <property type="match status" value="1"/>
</dbReference>
<dbReference type="GO" id="GO:0006491">
    <property type="term" value="P:N-glycan processing"/>
    <property type="evidence" value="ECO:0007669"/>
    <property type="project" value="TreeGrafter"/>
</dbReference>
<dbReference type="CDD" id="cd00112">
    <property type="entry name" value="LDLa"/>
    <property type="match status" value="1"/>
</dbReference>
<organism evidence="3">
    <name type="scientific">Schizaphis graminum</name>
    <name type="common">Green bug aphid</name>
    <dbReference type="NCBI Taxonomy" id="13262"/>
    <lineage>
        <taxon>Eukaryota</taxon>
        <taxon>Metazoa</taxon>
        <taxon>Ecdysozoa</taxon>
        <taxon>Arthropoda</taxon>
        <taxon>Hexapoda</taxon>
        <taxon>Insecta</taxon>
        <taxon>Pterygota</taxon>
        <taxon>Neoptera</taxon>
        <taxon>Paraneoptera</taxon>
        <taxon>Hemiptera</taxon>
        <taxon>Sternorrhyncha</taxon>
        <taxon>Aphidomorpha</taxon>
        <taxon>Aphidoidea</taxon>
        <taxon>Aphididae</taxon>
        <taxon>Aphidini</taxon>
        <taxon>Schizaphis</taxon>
    </lineage>
</organism>
<dbReference type="InterPro" id="IPR002172">
    <property type="entry name" value="LDrepeatLR_classA_rpt"/>
</dbReference>
<keyword evidence="1" id="KW-1015">Disulfide bond</keyword>
<accession>A0A2S2NBC9</accession>
<evidence type="ECO:0000313" key="3">
    <source>
        <dbReference type="EMBL" id="MBY14524.1"/>
    </source>
</evidence>
<dbReference type="InterPro" id="IPR036055">
    <property type="entry name" value="LDL_receptor-like_sf"/>
</dbReference>
<dbReference type="SUPFAM" id="SSF57424">
    <property type="entry name" value="LDL receptor-like module"/>
    <property type="match status" value="1"/>
</dbReference>
<dbReference type="InterPro" id="IPR028146">
    <property type="entry name" value="PRKCSH_N"/>
</dbReference>
<proteinExistence type="predicted"/>
<dbReference type="AlphaFoldDB" id="A0A2S2NBC9"/>
<dbReference type="Pfam" id="PF12999">
    <property type="entry name" value="PRKCSH-like"/>
    <property type="match status" value="1"/>
</dbReference>
<evidence type="ECO:0000259" key="2">
    <source>
        <dbReference type="Pfam" id="PF12999"/>
    </source>
</evidence>
<dbReference type="InterPro" id="IPR039794">
    <property type="entry name" value="Gtb1-like"/>
</dbReference>
<name>A0A2S2NBC9_SCHGA</name>
<dbReference type="PANTHER" id="PTHR12630">
    <property type="entry name" value="N-LINKED OLIGOSACCHARIDE PROCESSING"/>
    <property type="match status" value="1"/>
</dbReference>
<gene>
    <name evidence="3" type="primary">PRKCSH_1</name>
    <name evidence="3" type="ORF">g.85058</name>
</gene>
<dbReference type="Gene3D" id="4.10.400.10">
    <property type="entry name" value="Low-density Lipoprotein Receptor"/>
    <property type="match status" value="1"/>
</dbReference>
<dbReference type="GO" id="GO:0017177">
    <property type="term" value="C:glucosidase II complex"/>
    <property type="evidence" value="ECO:0007669"/>
    <property type="project" value="TreeGrafter"/>
</dbReference>
<evidence type="ECO:0000256" key="1">
    <source>
        <dbReference type="ARBA" id="ARBA00023157"/>
    </source>
</evidence>
<dbReference type="EMBL" id="GGMR01001905">
    <property type="protein sequence ID" value="MBY14524.1"/>
    <property type="molecule type" value="Transcribed_RNA"/>
</dbReference>
<reference evidence="3" key="1">
    <citation type="submission" date="2018-04" db="EMBL/GenBank/DDBJ databases">
        <title>Transcriptome of Schizaphis graminum biotype I.</title>
        <authorList>
            <person name="Scully E.D."/>
            <person name="Geib S.M."/>
            <person name="Palmer N.A."/>
            <person name="Koch K."/>
            <person name="Bradshaw J."/>
            <person name="Heng-Moss T."/>
            <person name="Sarath G."/>
        </authorList>
    </citation>
    <scope>NUCLEOTIDE SEQUENCE</scope>
</reference>
<protein>
    <submittedName>
        <fullName evidence="3">Glucosidase 2 subunit beta</fullName>
    </submittedName>
</protein>